<dbReference type="PROSITE" id="PS00028">
    <property type="entry name" value="ZINC_FINGER_C2H2_1"/>
    <property type="match status" value="2"/>
</dbReference>
<sequence>MAGVDSANPVAPPRPRPAFHSIGIKVDDLKRLDIGQLSQSELQALSSCSASAFDVRRTDDVVSPQLDRSVFNESAGSRRQTYSRLHHRSHSRLPGPHHSLKPHRQPQPSSDPVTHSIVHFLKHFLSGNYSPPPPPPPPLHEHPEAEAAPIGNLGYLGLQGNSKIKRKRMRSGKIMSEKKLLENGVGVELQEVNGRGEVVDLVELEEKGDELYSAELRRRTVGLETEEDVLGFLSGLEGQWCSRRKKRKYVDAGLFGFVLPIGWKLLLGLRRRDYLFSVYCRRCISPTGQQFLSCKEAASFLKSYFAGNDEEQKRVQKTCSIQQAYVLSSGKDELPADKTDDMAHDEVSHSALVIDASNSVDIEDYLMGIDNLPEVQVKDIFECFKCNLTFDEKNLYLQHLFSFHQNTTKRYKFGTPVGEDVIIKDGKYECQFCQKVFDERHTFNSHVGFHVRNSGKHPDELALAVNLLQRDEPQMLDAVPSGLSNMDVSTEIAQNSTLEPSSIVTHEQATADQSVNVVQIEEVCVDSTEPAKIQEEDHCGDLTVTEDLTHGNKIMMEDHGMAENDFSWDVNVKINAGCINNAEASRSGENIDKYEHSSLDMGDGDRCLKPNDAHLEGIPGLTVGDIDFQDAVSSEPLAQSFQFFPTFDSGSNKRENEFSVVDQKLDNVSGFQELRFEDLDPFKYGFENGQELSSLPGGHMNLGNGSGVVDGFDSSVAFGSDEVMMNTVDINKLTVCVWCRTEFRLEGIESETPSDTIGYMCPMCKAKISGHFGGGGLSMDPSEF</sequence>
<dbReference type="SMART" id="SM00355">
    <property type="entry name" value="ZnF_C2H2"/>
    <property type="match status" value="2"/>
</dbReference>
<keyword evidence="1" id="KW-0862">Zinc</keyword>
<reference evidence="4" key="1">
    <citation type="submission" date="2019-12" db="EMBL/GenBank/DDBJ databases">
        <authorList>
            <person name="Scholes J."/>
        </authorList>
    </citation>
    <scope>NUCLEOTIDE SEQUENCE</scope>
</reference>
<dbReference type="PANTHER" id="PTHR37701">
    <property type="entry name" value="METHYL-CPG-BINDING DOMAIN-CONTAINING PROTEIN 8"/>
    <property type="match status" value="1"/>
</dbReference>
<feature type="compositionally biased region" description="Polar residues" evidence="2">
    <location>
        <begin position="71"/>
        <end position="83"/>
    </location>
</feature>
<comment type="caution">
    <text evidence="4">The sequence shown here is derived from an EMBL/GenBank/DDBJ whole genome shotgun (WGS) entry which is preliminary data.</text>
</comment>
<feature type="region of interest" description="Disordered" evidence="2">
    <location>
        <begin position="125"/>
        <end position="145"/>
    </location>
</feature>
<dbReference type="OrthoDB" id="1893318at2759"/>
<evidence type="ECO:0000313" key="5">
    <source>
        <dbReference type="Proteomes" id="UP001153555"/>
    </source>
</evidence>
<keyword evidence="1" id="KW-0863">Zinc-finger</keyword>
<dbReference type="EMBL" id="CACSLK010034598">
    <property type="protein sequence ID" value="CAA0842329.1"/>
    <property type="molecule type" value="Genomic_DNA"/>
</dbReference>
<dbReference type="PROSITE" id="PS50157">
    <property type="entry name" value="ZINC_FINGER_C2H2_2"/>
    <property type="match status" value="1"/>
</dbReference>
<keyword evidence="5" id="KW-1185">Reference proteome</keyword>
<keyword evidence="1" id="KW-0479">Metal-binding</keyword>
<evidence type="ECO:0000256" key="1">
    <source>
        <dbReference type="PROSITE-ProRule" id="PRU00042"/>
    </source>
</evidence>
<name>A0A9N7P186_STRHE</name>
<evidence type="ECO:0000313" key="4">
    <source>
        <dbReference type="EMBL" id="CAA0842329.1"/>
    </source>
</evidence>
<feature type="region of interest" description="Disordered" evidence="2">
    <location>
        <begin position="1"/>
        <end position="20"/>
    </location>
</feature>
<accession>A0A9N7P186</accession>
<evidence type="ECO:0000256" key="2">
    <source>
        <dbReference type="SAM" id="MobiDB-lite"/>
    </source>
</evidence>
<dbReference type="GO" id="GO:0008270">
    <property type="term" value="F:zinc ion binding"/>
    <property type="evidence" value="ECO:0007669"/>
    <property type="project" value="UniProtKB-KW"/>
</dbReference>
<protein>
    <submittedName>
        <fullName evidence="4">Methyl-CpG-binding domain-containing protein 8</fullName>
    </submittedName>
</protein>
<evidence type="ECO:0000259" key="3">
    <source>
        <dbReference type="PROSITE" id="PS50157"/>
    </source>
</evidence>
<dbReference type="PANTHER" id="PTHR37701:SF18">
    <property type="entry name" value="C2H2-TYPE DOMAIN-CONTAINING PROTEIN"/>
    <property type="match status" value="1"/>
</dbReference>
<dbReference type="InterPro" id="IPR013087">
    <property type="entry name" value="Znf_C2H2_type"/>
</dbReference>
<feature type="domain" description="C2H2-type" evidence="3">
    <location>
        <begin position="428"/>
        <end position="458"/>
    </location>
</feature>
<proteinExistence type="predicted"/>
<feature type="region of interest" description="Disordered" evidence="2">
    <location>
        <begin position="69"/>
        <end position="113"/>
    </location>
</feature>
<organism evidence="4 5">
    <name type="scientific">Striga hermonthica</name>
    <name type="common">Purple witchweed</name>
    <name type="synonym">Buchnera hermonthica</name>
    <dbReference type="NCBI Taxonomy" id="68872"/>
    <lineage>
        <taxon>Eukaryota</taxon>
        <taxon>Viridiplantae</taxon>
        <taxon>Streptophyta</taxon>
        <taxon>Embryophyta</taxon>
        <taxon>Tracheophyta</taxon>
        <taxon>Spermatophyta</taxon>
        <taxon>Magnoliopsida</taxon>
        <taxon>eudicotyledons</taxon>
        <taxon>Gunneridae</taxon>
        <taxon>Pentapetalae</taxon>
        <taxon>asterids</taxon>
        <taxon>lamiids</taxon>
        <taxon>Lamiales</taxon>
        <taxon>Orobanchaceae</taxon>
        <taxon>Buchnereae</taxon>
        <taxon>Striga</taxon>
    </lineage>
</organism>
<dbReference type="AlphaFoldDB" id="A0A9N7P186"/>
<gene>
    <name evidence="4" type="ORF">SHERM_08193</name>
</gene>
<dbReference type="InterPro" id="IPR037472">
    <property type="entry name" value="MBD8"/>
</dbReference>
<dbReference type="Proteomes" id="UP001153555">
    <property type="component" value="Unassembled WGS sequence"/>
</dbReference>